<feature type="coiled-coil region" evidence="2">
    <location>
        <begin position="70"/>
        <end position="97"/>
    </location>
</feature>
<evidence type="ECO:0000256" key="2">
    <source>
        <dbReference type="SAM" id="Coils"/>
    </source>
</evidence>
<dbReference type="Gene3D" id="1.10.287.1060">
    <property type="entry name" value="ESAT-6-like"/>
    <property type="match status" value="1"/>
</dbReference>
<gene>
    <name evidence="3" type="ORF">H8700_07095</name>
</gene>
<dbReference type="Proteomes" id="UP000637513">
    <property type="component" value="Unassembled WGS sequence"/>
</dbReference>
<accession>A0ABR7MUJ5</accession>
<dbReference type="InterPro" id="IPR036689">
    <property type="entry name" value="ESAT-6-like_sf"/>
</dbReference>
<protein>
    <recommendedName>
        <fullName evidence="1">ESAT-6-like protein</fullName>
    </recommendedName>
</protein>
<dbReference type="SUPFAM" id="SSF140453">
    <property type="entry name" value="EsxAB dimer-like"/>
    <property type="match status" value="1"/>
</dbReference>
<keyword evidence="2" id="KW-0175">Coiled coil</keyword>
<reference evidence="3 4" key="1">
    <citation type="submission" date="2020-08" db="EMBL/GenBank/DDBJ databases">
        <title>Genome public.</title>
        <authorList>
            <person name="Liu C."/>
            <person name="Sun Q."/>
        </authorList>
    </citation>
    <scope>NUCLEOTIDE SEQUENCE [LARGE SCALE GENOMIC DNA]</scope>
    <source>
        <strain evidence="3 4">BX3</strain>
    </source>
</reference>
<dbReference type="Pfam" id="PF06013">
    <property type="entry name" value="WXG100"/>
    <property type="match status" value="1"/>
</dbReference>
<evidence type="ECO:0000256" key="1">
    <source>
        <dbReference type="RuleBase" id="RU362001"/>
    </source>
</evidence>
<dbReference type="NCBIfam" id="TIGR03930">
    <property type="entry name" value="WXG100_ESAT6"/>
    <property type="match status" value="1"/>
</dbReference>
<proteinExistence type="inferred from homology"/>
<dbReference type="RefSeq" id="WP_249304664.1">
    <property type="nucleotide sequence ID" value="NZ_JACRSW010000027.1"/>
</dbReference>
<sequence length="101" mass="11705">MAKTFTVTPSELRRKKEDLINKNGQLSNKISKLVELEAALNQQWDGDANDKFHAAFNTDKTKMDKFHTAIQNYCNKLEEIVKKYETTEQKVANIASQRTYH</sequence>
<name>A0ABR7MUJ5_9FIRM</name>
<evidence type="ECO:0000313" key="3">
    <source>
        <dbReference type="EMBL" id="MBC8557470.1"/>
    </source>
</evidence>
<comment type="caution">
    <text evidence="3">The sequence shown here is derived from an EMBL/GenBank/DDBJ whole genome shotgun (WGS) entry which is preliminary data.</text>
</comment>
<organism evidence="3 4">
    <name type="scientific">Jutongia hominis</name>
    <dbReference type="NCBI Taxonomy" id="2763664"/>
    <lineage>
        <taxon>Bacteria</taxon>
        <taxon>Bacillati</taxon>
        <taxon>Bacillota</taxon>
        <taxon>Clostridia</taxon>
        <taxon>Lachnospirales</taxon>
        <taxon>Lachnospiraceae</taxon>
        <taxon>Jutongia</taxon>
    </lineage>
</organism>
<evidence type="ECO:0000313" key="4">
    <source>
        <dbReference type="Proteomes" id="UP000637513"/>
    </source>
</evidence>
<keyword evidence="4" id="KW-1185">Reference proteome</keyword>
<dbReference type="EMBL" id="JACRSW010000027">
    <property type="protein sequence ID" value="MBC8557470.1"/>
    <property type="molecule type" value="Genomic_DNA"/>
</dbReference>
<dbReference type="InterPro" id="IPR010310">
    <property type="entry name" value="T7SS_ESAT-6-like"/>
</dbReference>
<comment type="similarity">
    <text evidence="1">Belongs to the WXG100 family.</text>
</comment>